<organism evidence="4 5">
    <name type="scientific">Blautia segnis</name>
    <dbReference type="NCBI Taxonomy" id="2763030"/>
    <lineage>
        <taxon>Bacteria</taxon>
        <taxon>Bacillati</taxon>
        <taxon>Bacillota</taxon>
        <taxon>Clostridia</taxon>
        <taxon>Lachnospirales</taxon>
        <taxon>Lachnospiraceae</taxon>
        <taxon>Blautia</taxon>
    </lineage>
</organism>
<dbReference type="Pfam" id="PF00294">
    <property type="entry name" value="PfkB"/>
    <property type="match status" value="1"/>
</dbReference>
<keyword evidence="1" id="KW-0808">Transferase</keyword>
<evidence type="ECO:0000259" key="3">
    <source>
        <dbReference type="Pfam" id="PF00294"/>
    </source>
</evidence>
<dbReference type="EMBL" id="JACOOT010000008">
    <property type="protein sequence ID" value="MBC5650192.1"/>
    <property type="molecule type" value="Genomic_DNA"/>
</dbReference>
<evidence type="ECO:0000256" key="1">
    <source>
        <dbReference type="ARBA" id="ARBA00022679"/>
    </source>
</evidence>
<dbReference type="Proteomes" id="UP000652847">
    <property type="component" value="Unassembled WGS sequence"/>
</dbReference>
<comment type="caution">
    <text evidence="4">The sequence shown here is derived from an EMBL/GenBank/DDBJ whole genome shotgun (WGS) entry which is preliminary data.</text>
</comment>
<keyword evidence="2 4" id="KW-0418">Kinase</keyword>
<dbReference type="PANTHER" id="PTHR10584:SF166">
    <property type="entry name" value="RIBOKINASE"/>
    <property type="match status" value="1"/>
</dbReference>
<evidence type="ECO:0000256" key="2">
    <source>
        <dbReference type="ARBA" id="ARBA00022777"/>
    </source>
</evidence>
<sequence length="299" mass="33203">MGRTGKPRIIAIGDNVCDKILTRGKMYPGGQCVNTCVYSSMNGAEAAYLGKFGTDQVAECVQNALSKLHIAMDRCRHFEGENGFACVKIVENERVFVGSNRGGVAREYDYNFNEEDFMYIRGFDLIYTDLNCYIEEDLPSLAALGVPVAFDFSNRWTDEYLKQVCPYIRIAIFSCAHLDRRRREEEMRKAEALGVKIVLATSGEDGSHLLYHGRFYDTPAEKAEVVLDTVGAGDAYFAAFLCHILKSSGEVSWDDGKAMLPILLEGMKRGAQFAAKIVGVEGAFGYSMPIAGRIMNNRI</sequence>
<keyword evidence="5" id="KW-1185">Reference proteome</keyword>
<evidence type="ECO:0000313" key="5">
    <source>
        <dbReference type="Proteomes" id="UP000652847"/>
    </source>
</evidence>
<dbReference type="Gene3D" id="3.40.1190.20">
    <property type="match status" value="1"/>
</dbReference>
<proteinExistence type="predicted"/>
<protein>
    <submittedName>
        <fullName evidence="4">Fructoselysine 6-kinase</fullName>
    </submittedName>
</protein>
<dbReference type="InterPro" id="IPR011611">
    <property type="entry name" value="PfkB_dom"/>
</dbReference>
<dbReference type="GO" id="GO:0016301">
    <property type="term" value="F:kinase activity"/>
    <property type="evidence" value="ECO:0007669"/>
    <property type="project" value="UniProtKB-KW"/>
</dbReference>
<feature type="domain" description="Carbohydrate kinase PfkB" evidence="3">
    <location>
        <begin position="22"/>
        <end position="246"/>
    </location>
</feature>
<evidence type="ECO:0000313" key="4">
    <source>
        <dbReference type="EMBL" id="MBC5650192.1"/>
    </source>
</evidence>
<dbReference type="InterPro" id="IPR002173">
    <property type="entry name" value="Carboh/pur_kinase_PfkB_CS"/>
</dbReference>
<dbReference type="AlphaFoldDB" id="A0A8I0ADN3"/>
<dbReference type="PANTHER" id="PTHR10584">
    <property type="entry name" value="SUGAR KINASE"/>
    <property type="match status" value="1"/>
</dbReference>
<dbReference type="RefSeq" id="WP_186900926.1">
    <property type="nucleotide sequence ID" value="NZ_JACOOT010000008.1"/>
</dbReference>
<gene>
    <name evidence="4" type="ORF">H8S54_03385</name>
</gene>
<reference evidence="4 5" key="1">
    <citation type="submission" date="2020-08" db="EMBL/GenBank/DDBJ databases">
        <title>Genome public.</title>
        <authorList>
            <person name="Liu C."/>
            <person name="Sun Q."/>
        </authorList>
    </citation>
    <scope>NUCLEOTIDE SEQUENCE [LARGE SCALE GENOMIC DNA]</scope>
    <source>
        <strain evidence="4 5">BX17</strain>
    </source>
</reference>
<dbReference type="PROSITE" id="PS00584">
    <property type="entry name" value="PFKB_KINASES_2"/>
    <property type="match status" value="1"/>
</dbReference>
<name>A0A8I0ADN3_9FIRM</name>
<dbReference type="InterPro" id="IPR029056">
    <property type="entry name" value="Ribokinase-like"/>
</dbReference>
<accession>A0A8I0ADN3</accession>
<dbReference type="SUPFAM" id="SSF53613">
    <property type="entry name" value="Ribokinase-like"/>
    <property type="match status" value="1"/>
</dbReference>